<dbReference type="KEGG" id="bco:Bcell_2806"/>
<dbReference type="RefSeq" id="WP_013489391.1">
    <property type="nucleotide sequence ID" value="NC_014829.1"/>
</dbReference>
<dbReference type="STRING" id="649639.Bcell_2806"/>
<gene>
    <name evidence="2" type="ordered locus">Bcell_2806</name>
</gene>
<dbReference type="SUPFAM" id="SSF48452">
    <property type="entry name" value="TPR-like"/>
    <property type="match status" value="1"/>
</dbReference>
<dbReference type="HOGENOM" id="CLU_356743_0_0_9"/>
<dbReference type="Pfam" id="PF13620">
    <property type="entry name" value="CarboxypepD_reg"/>
    <property type="match status" value="1"/>
</dbReference>
<dbReference type="Gene3D" id="1.25.40.10">
    <property type="entry name" value="Tetratricopeptide repeat domain"/>
    <property type="match status" value="1"/>
</dbReference>
<evidence type="ECO:0000313" key="3">
    <source>
        <dbReference type="Proteomes" id="UP000001401"/>
    </source>
</evidence>
<dbReference type="EMBL" id="CP002394">
    <property type="protein sequence ID" value="ADU31059.1"/>
    <property type="molecule type" value="Genomic_DNA"/>
</dbReference>
<dbReference type="Gene3D" id="2.60.130.10">
    <property type="entry name" value="Aromatic compound dioxygenase"/>
    <property type="match status" value="1"/>
</dbReference>
<accession>E6TWA3</accession>
<dbReference type="eggNOG" id="COG0457">
    <property type="taxonomic scope" value="Bacteria"/>
</dbReference>
<evidence type="ECO:0000256" key="1">
    <source>
        <dbReference type="SAM" id="Phobius"/>
    </source>
</evidence>
<evidence type="ECO:0000313" key="2">
    <source>
        <dbReference type="EMBL" id="ADU31059.1"/>
    </source>
</evidence>
<dbReference type="Proteomes" id="UP000001401">
    <property type="component" value="Chromosome"/>
</dbReference>
<dbReference type="AlphaFoldDB" id="E6TWA3"/>
<protein>
    <recommendedName>
        <fullName evidence="4">Carboxypeptidase regulatory-like domain-containing protein</fullName>
    </recommendedName>
</protein>
<keyword evidence="1" id="KW-0812">Transmembrane</keyword>
<keyword evidence="3" id="KW-1185">Reference proteome</keyword>
<dbReference type="SUPFAM" id="SSF49464">
    <property type="entry name" value="Carboxypeptidase regulatory domain-like"/>
    <property type="match status" value="1"/>
</dbReference>
<dbReference type="OrthoDB" id="1947780at2"/>
<keyword evidence="1" id="KW-1133">Transmembrane helix</keyword>
<reference evidence="2 3" key="1">
    <citation type="submission" date="2010-12" db="EMBL/GenBank/DDBJ databases">
        <title>Complete sequence of Bacillus cellulosilyticus DSM 2522.</title>
        <authorList>
            <consortium name="US DOE Joint Genome Institute"/>
            <person name="Lucas S."/>
            <person name="Copeland A."/>
            <person name="Lapidus A."/>
            <person name="Cheng J.-F."/>
            <person name="Bruce D."/>
            <person name="Goodwin L."/>
            <person name="Pitluck S."/>
            <person name="Chertkov O."/>
            <person name="Detter J.C."/>
            <person name="Han C."/>
            <person name="Tapia R."/>
            <person name="Land M."/>
            <person name="Hauser L."/>
            <person name="Jeffries C."/>
            <person name="Kyrpides N."/>
            <person name="Ivanova N."/>
            <person name="Mikhailova N."/>
            <person name="Brumm P."/>
            <person name="Mead D."/>
            <person name="Woyke T."/>
        </authorList>
    </citation>
    <scope>NUCLEOTIDE SEQUENCE [LARGE SCALE GENOMIC DNA]</scope>
    <source>
        <strain evidence="3">ATCC 21833 / DSM 2522 / FERM P-1141 / JCM 9156 / N-4</strain>
    </source>
</reference>
<dbReference type="InterPro" id="IPR011990">
    <property type="entry name" value="TPR-like_helical_dom_sf"/>
</dbReference>
<evidence type="ECO:0008006" key="4">
    <source>
        <dbReference type="Google" id="ProtNLM"/>
    </source>
</evidence>
<dbReference type="GO" id="GO:0016702">
    <property type="term" value="F:oxidoreductase activity, acting on single donors with incorporation of molecular oxygen, incorporation of two atoms of oxygen"/>
    <property type="evidence" value="ECO:0007669"/>
    <property type="project" value="InterPro"/>
</dbReference>
<name>E6TWA3_EVAC2</name>
<keyword evidence="1" id="KW-0472">Membrane</keyword>
<dbReference type="Gene3D" id="2.60.40.10">
    <property type="entry name" value="Immunoglobulins"/>
    <property type="match status" value="1"/>
</dbReference>
<sequence length="734" mass="83984">MKVQLKVKHLVACFSGVIVLLLLFILFFQPKLESWSINRQIANGNIDGAKEQIVASIEDNSRNRTNLIIDYMIEPVHTDGYDVFIGPGGSSHSLDVNTNRIFNIEETVPYIEEYLEEAPANDYTLRAVEIVTLFYKENGEYEKVSSVIEEVVSQFSDDDYIYHHLNILAIEEALDVKELIIAQEKIDEYEHEVTDHFQDQKMQLAYLQAKLYVNQGQKEKAVLHLEDAIDQFSDWHDSLLDEFNDDEGYTNRWLGSPYYNNLIDLQEELLNVNGDGDFHNLEGKVMKSNGEPLSNVVVVLRDAADDFYSSSLENERHYTVTNADGSFQFNHVAPGSYQAYIGLSFEQVDGWVWPVDMYETIEVGGIGAEPYNIVLTPLIDTHTPTKYEVIEENEITFSWENYDGAHSYSLFVGIQVDGSALSSPFKESIKESSITVSVDDLYNQRVGVMFGEGEWDNVQGESLLAFTNTEGTFFWSVSAFNEAGELIGQSNGYRLQEETMGDIPFFHLNERKMTEADNLLLEGKIEKAYATYKKDVKNNSDDVHSLRMLNRIKAVSDEEHEEALAYLLALGNVNPIPDIVVDIMQHYSNKGSWVEVRKWYEKMVGDESNRSISADAMYGKALIMDEEYEEARQLFRDTVEKDTLNSYVGYLIALELYHDNSFENVVRIADSNPQRGHEAPEWANILKEMKEDGINNEQLKEAIYLFFTNDKDRLHKLIDEKESLKPFIDSLKSF</sequence>
<dbReference type="InterPro" id="IPR008969">
    <property type="entry name" value="CarboxyPept-like_regulatory"/>
</dbReference>
<proteinExistence type="predicted"/>
<dbReference type="GO" id="GO:0005506">
    <property type="term" value="F:iron ion binding"/>
    <property type="evidence" value="ECO:0007669"/>
    <property type="project" value="InterPro"/>
</dbReference>
<dbReference type="InterPro" id="IPR013783">
    <property type="entry name" value="Ig-like_fold"/>
</dbReference>
<dbReference type="InterPro" id="IPR015889">
    <property type="entry name" value="Intradiol_dOase_core"/>
</dbReference>
<feature type="transmembrane region" description="Helical" evidence="1">
    <location>
        <begin position="7"/>
        <end position="28"/>
    </location>
</feature>
<organism evidence="2 3">
    <name type="scientific">Evansella cellulosilytica (strain ATCC 21833 / DSM 2522 / FERM P-1141 / JCM 9156 / N-4)</name>
    <name type="common">Bacillus cellulosilyticus</name>
    <dbReference type="NCBI Taxonomy" id="649639"/>
    <lineage>
        <taxon>Bacteria</taxon>
        <taxon>Bacillati</taxon>
        <taxon>Bacillota</taxon>
        <taxon>Bacilli</taxon>
        <taxon>Bacillales</taxon>
        <taxon>Bacillaceae</taxon>
        <taxon>Evansella</taxon>
    </lineage>
</organism>